<accession>A0A7J6WXV5</accession>
<sequence length="90" mass="10245">MASSGSRSGREDLGSRGVDITQDLERTLSYQGLDLYSLMYQSPERSGERTRVSASRRKKLLLRRGIWRRPKQEEEIAAHEPGRPHVCSTT</sequence>
<evidence type="ECO:0000313" key="3">
    <source>
        <dbReference type="Proteomes" id="UP000554482"/>
    </source>
</evidence>
<dbReference type="Proteomes" id="UP000554482">
    <property type="component" value="Unassembled WGS sequence"/>
</dbReference>
<evidence type="ECO:0000256" key="1">
    <source>
        <dbReference type="SAM" id="MobiDB-lite"/>
    </source>
</evidence>
<keyword evidence="3" id="KW-1185">Reference proteome</keyword>
<protein>
    <submittedName>
        <fullName evidence="2">Uncharacterized protein</fullName>
    </submittedName>
</protein>
<gene>
    <name evidence="2" type="ORF">FRX31_008133</name>
</gene>
<feature type="region of interest" description="Disordered" evidence="1">
    <location>
        <begin position="1"/>
        <end position="20"/>
    </location>
</feature>
<name>A0A7J6WXV5_THATH</name>
<evidence type="ECO:0000313" key="2">
    <source>
        <dbReference type="EMBL" id="KAF5202281.1"/>
    </source>
</evidence>
<proteinExistence type="predicted"/>
<reference evidence="2 3" key="1">
    <citation type="submission" date="2020-06" db="EMBL/GenBank/DDBJ databases">
        <title>Transcriptomic and genomic resources for Thalictrum thalictroides and T. hernandezii: Facilitating candidate gene discovery in an emerging model plant lineage.</title>
        <authorList>
            <person name="Arias T."/>
            <person name="Riano-Pachon D.M."/>
            <person name="Di Stilio V.S."/>
        </authorList>
    </citation>
    <scope>NUCLEOTIDE SEQUENCE [LARGE SCALE GENOMIC DNA]</scope>
    <source>
        <strain evidence="3">cv. WT478/WT964</strain>
        <tissue evidence="2">Leaves</tissue>
    </source>
</reference>
<organism evidence="2 3">
    <name type="scientific">Thalictrum thalictroides</name>
    <name type="common">Rue-anemone</name>
    <name type="synonym">Anemone thalictroides</name>
    <dbReference type="NCBI Taxonomy" id="46969"/>
    <lineage>
        <taxon>Eukaryota</taxon>
        <taxon>Viridiplantae</taxon>
        <taxon>Streptophyta</taxon>
        <taxon>Embryophyta</taxon>
        <taxon>Tracheophyta</taxon>
        <taxon>Spermatophyta</taxon>
        <taxon>Magnoliopsida</taxon>
        <taxon>Ranunculales</taxon>
        <taxon>Ranunculaceae</taxon>
        <taxon>Thalictroideae</taxon>
        <taxon>Thalictrum</taxon>
    </lineage>
</organism>
<dbReference type="AlphaFoldDB" id="A0A7J6WXV5"/>
<comment type="caution">
    <text evidence="2">The sequence shown here is derived from an EMBL/GenBank/DDBJ whole genome shotgun (WGS) entry which is preliminary data.</text>
</comment>
<dbReference type="EMBL" id="JABWDY010008351">
    <property type="protein sequence ID" value="KAF5202281.1"/>
    <property type="molecule type" value="Genomic_DNA"/>
</dbReference>